<accession>A0A816QYE6</accession>
<reference evidence="1" key="1">
    <citation type="submission" date="2021-02" db="EMBL/GenBank/DDBJ databases">
        <authorList>
            <person name="Nowell W R."/>
        </authorList>
    </citation>
    <scope>NUCLEOTIDE SEQUENCE</scope>
</reference>
<dbReference type="Proteomes" id="UP000663824">
    <property type="component" value="Unassembled WGS sequence"/>
</dbReference>
<organism evidence="1 2">
    <name type="scientific">Rotaria magnacalcarata</name>
    <dbReference type="NCBI Taxonomy" id="392030"/>
    <lineage>
        <taxon>Eukaryota</taxon>
        <taxon>Metazoa</taxon>
        <taxon>Spiralia</taxon>
        <taxon>Gnathifera</taxon>
        <taxon>Rotifera</taxon>
        <taxon>Eurotatoria</taxon>
        <taxon>Bdelloidea</taxon>
        <taxon>Philodinida</taxon>
        <taxon>Philodinidae</taxon>
        <taxon>Rotaria</taxon>
    </lineage>
</organism>
<proteinExistence type="predicted"/>
<comment type="caution">
    <text evidence="1">The sequence shown here is derived from an EMBL/GenBank/DDBJ whole genome shotgun (WGS) entry which is preliminary data.</text>
</comment>
<evidence type="ECO:0000313" key="1">
    <source>
        <dbReference type="EMBL" id="CAF2065902.1"/>
    </source>
</evidence>
<sequence>MDDDLDFCLNELINDQGHEQDMVMGRMRQEQEDNESKFEMMACDAVDKVDRHEEEIRGKCFQIKGEINGHMRFLEKELMELLQQSATDASMQRLRGTTNIFDVLRRWRERDSSRAKFQDVIDQISHCCNDFYSHVGKTLTDCIYGRSCSVADDYNNELQQLIEHLLAFANDPEISLDKQSFVNHVYATRARLMRVMVDLRSLRDSAAHTHDLRRDAERVHDICQLSRREFELKHKAALSQHEAESMHLVSVLQILALASKNAGEFDKRRKQAEQRMLDDRRKFSTRKTPVIDGHIDTLSNNSLSMTVSFWNNDKLLKPEEWSISMSTIKKEFCSQICNHYQIDQSSNKFEVIKVVQENDHNNRDIFVVHTLVHPPHAETVTKELMTNDTRSYCLVQKLESTLKHAVRLITLGHFGMEVMNPKWNRIYGHVLGEPGSTFWSGPIDRGGKPYFCPKGWKRYSLKVADNEAEFDRLWGTWHIVYHGTKGEFVGAILQSGLKVSTSGCYLKRPSVYVSPSIEYCAHPRYSRIWQKPGSGKYHQLVFQCRVNPRVVSNKNVHPETLLRDKTVLIDPNFTNKELEWVIPSANREDEYITDDIVCYGLMIRSSDEHPDKLSSSHWWSVSHCWP</sequence>
<dbReference type="AlphaFoldDB" id="A0A816QYE6"/>
<dbReference type="PANTHER" id="PTHR36649">
    <property type="entry name" value="UBIQUITIN-LIKE DOMAIN-CONTAINING PROTEIN"/>
    <property type="match status" value="1"/>
</dbReference>
<dbReference type="EMBL" id="CAJNRE010007511">
    <property type="protein sequence ID" value="CAF2065902.1"/>
    <property type="molecule type" value="Genomic_DNA"/>
</dbReference>
<protein>
    <submittedName>
        <fullName evidence="1">Uncharacterized protein</fullName>
    </submittedName>
</protein>
<name>A0A816QYE6_9BILA</name>
<gene>
    <name evidence="1" type="ORF">MBJ925_LOCUS15778</name>
</gene>
<evidence type="ECO:0000313" key="2">
    <source>
        <dbReference type="Proteomes" id="UP000663824"/>
    </source>
</evidence>
<dbReference type="PANTHER" id="PTHR36649:SF28">
    <property type="entry name" value="UBIQUITIN-LIKE DOMAIN-CONTAINING PROTEIN"/>
    <property type="match status" value="1"/>
</dbReference>